<dbReference type="SUPFAM" id="SSF69322">
    <property type="entry name" value="Tricorn protease domain 2"/>
    <property type="match status" value="1"/>
</dbReference>
<evidence type="ECO:0000313" key="2">
    <source>
        <dbReference type="Proteomes" id="UP001589709"/>
    </source>
</evidence>
<evidence type="ECO:0008006" key="3">
    <source>
        <dbReference type="Google" id="ProtNLM"/>
    </source>
</evidence>
<proteinExistence type="predicted"/>
<organism evidence="1 2">
    <name type="scientific">Streptomyces cinereospinus</name>
    <dbReference type="NCBI Taxonomy" id="285561"/>
    <lineage>
        <taxon>Bacteria</taxon>
        <taxon>Bacillati</taxon>
        <taxon>Actinomycetota</taxon>
        <taxon>Actinomycetes</taxon>
        <taxon>Kitasatosporales</taxon>
        <taxon>Streptomycetaceae</taxon>
        <taxon>Streptomyces</taxon>
    </lineage>
</organism>
<sequence length="360" mass="37639">MRLRVLLLVIACVAAAGIGFGVSRWQSDGPPANDARAERTSERVSYTLTELTPPEGVGGIIAALDEEHVLTSSGGAVYSIDISEGSTATPELLTTFPGRMVRNIEVSANGETIAILGIGNDGGSRLRVVSLSGGDTSDFALDGPPGGVPDTPQGAISPDGDFFVSGSFDITMLDLKTGDTEVLRRPPPTKEQSLTGYEDWAVTEDGLVRAASEQGVDTWNAKDGKRIGGTIRCGCDIYRVSLNEPGNLASIATAGGHAVVLDLTAGRAVAEKTITGGGVIDSSAVLGDGQRAVAAAVGVVVWDVKSRRILWNHTFPDDLAQVHAIPNSESFLIDTMEDPKKAPADQTAFDVKWWLAKPAS</sequence>
<evidence type="ECO:0000313" key="1">
    <source>
        <dbReference type="EMBL" id="MFB9462158.1"/>
    </source>
</evidence>
<accession>A0ABV5MVV0</accession>
<dbReference type="Gene3D" id="2.130.10.10">
    <property type="entry name" value="YVTN repeat-like/Quinoprotein amine dehydrogenase"/>
    <property type="match status" value="1"/>
</dbReference>
<protein>
    <recommendedName>
        <fullName evidence="3">WD40 repeat domain-containing protein</fullName>
    </recommendedName>
</protein>
<keyword evidence="2" id="KW-1185">Reference proteome</keyword>
<gene>
    <name evidence="1" type="ORF">ACFF45_05355</name>
</gene>
<dbReference type="RefSeq" id="WP_381342556.1">
    <property type="nucleotide sequence ID" value="NZ_JBHMCY010000007.1"/>
</dbReference>
<name>A0ABV5MVV0_9ACTN</name>
<reference evidence="1 2" key="1">
    <citation type="submission" date="2024-09" db="EMBL/GenBank/DDBJ databases">
        <authorList>
            <person name="Sun Q."/>
            <person name="Mori K."/>
        </authorList>
    </citation>
    <scope>NUCLEOTIDE SEQUENCE [LARGE SCALE GENOMIC DNA]</scope>
    <source>
        <strain evidence="1 2">JCM 6917</strain>
    </source>
</reference>
<dbReference type="EMBL" id="JBHMCY010000007">
    <property type="protein sequence ID" value="MFB9462158.1"/>
    <property type="molecule type" value="Genomic_DNA"/>
</dbReference>
<comment type="caution">
    <text evidence="1">The sequence shown here is derived from an EMBL/GenBank/DDBJ whole genome shotgun (WGS) entry which is preliminary data.</text>
</comment>
<dbReference type="Proteomes" id="UP001589709">
    <property type="component" value="Unassembled WGS sequence"/>
</dbReference>
<dbReference type="InterPro" id="IPR015943">
    <property type="entry name" value="WD40/YVTN_repeat-like_dom_sf"/>
</dbReference>